<dbReference type="RefSeq" id="WP_103220758.1">
    <property type="nucleotide sequence ID" value="NZ_PPCN01000001.1"/>
</dbReference>
<feature type="signal peptide" evidence="1">
    <location>
        <begin position="1"/>
        <end position="22"/>
    </location>
</feature>
<proteinExistence type="predicted"/>
<keyword evidence="1" id="KW-0732">Signal</keyword>
<sequence>MKTTILAAMIAAAIAAPVGASAAEQTRLGVLECTIEGGIGLLLGSSKNGTCTFIQADGAVETYTGTISKIGIDIGVTGETYLKWVVVTPTGSEIGTHALAGKYVGVSTGVSLGIGLGANALVGGQLKNIGLQPLSVESGTGLNIAVGVSSLTLNPA</sequence>
<name>A0A2S3V2C7_9HYPH</name>
<accession>A0A2S3V2C7</accession>
<gene>
    <name evidence="2" type="ORF">CLV41_101584</name>
</gene>
<dbReference type="OrthoDB" id="7362478at2"/>
<keyword evidence="3" id="KW-1185">Reference proteome</keyword>
<reference evidence="2 3" key="1">
    <citation type="submission" date="2018-01" db="EMBL/GenBank/DDBJ databases">
        <title>Genomic Encyclopedia of Archaeal and Bacterial Type Strains, Phase II (KMG-II): from individual species to whole genera.</title>
        <authorList>
            <person name="Goeker M."/>
        </authorList>
    </citation>
    <scope>NUCLEOTIDE SEQUENCE [LARGE SCALE GENOMIC DNA]</scope>
    <source>
        <strain evidence="2 3">DSM 17023</strain>
    </source>
</reference>
<comment type="caution">
    <text evidence="2">The sequence shown here is derived from an EMBL/GenBank/DDBJ whole genome shotgun (WGS) entry which is preliminary data.</text>
</comment>
<protein>
    <submittedName>
        <fullName evidence="2">Uncharacterized protein DUF992</fullName>
    </submittedName>
</protein>
<feature type="chain" id="PRO_5015682638" evidence="1">
    <location>
        <begin position="23"/>
        <end position="156"/>
    </location>
</feature>
<dbReference type="Proteomes" id="UP000236959">
    <property type="component" value="Unassembled WGS sequence"/>
</dbReference>
<dbReference type="EMBL" id="PPCN01000001">
    <property type="protein sequence ID" value="POF34132.1"/>
    <property type="molecule type" value="Genomic_DNA"/>
</dbReference>
<evidence type="ECO:0000256" key="1">
    <source>
        <dbReference type="SAM" id="SignalP"/>
    </source>
</evidence>
<dbReference type="AlphaFoldDB" id="A0A2S3V2C7"/>
<evidence type="ECO:0000313" key="3">
    <source>
        <dbReference type="Proteomes" id="UP000236959"/>
    </source>
</evidence>
<dbReference type="InterPro" id="IPR009333">
    <property type="entry name" value="DUF992"/>
</dbReference>
<dbReference type="Pfam" id="PF06186">
    <property type="entry name" value="DUF992"/>
    <property type="match status" value="1"/>
</dbReference>
<evidence type="ECO:0000313" key="2">
    <source>
        <dbReference type="EMBL" id="POF34132.1"/>
    </source>
</evidence>
<organism evidence="2 3">
    <name type="scientific">Roseibium marinum</name>
    <dbReference type="NCBI Taxonomy" id="281252"/>
    <lineage>
        <taxon>Bacteria</taxon>
        <taxon>Pseudomonadati</taxon>
        <taxon>Pseudomonadota</taxon>
        <taxon>Alphaproteobacteria</taxon>
        <taxon>Hyphomicrobiales</taxon>
        <taxon>Stappiaceae</taxon>
        <taxon>Roseibium</taxon>
    </lineage>
</organism>